<evidence type="ECO:0000313" key="2">
    <source>
        <dbReference type="EMBL" id="CEQ02396.1"/>
    </source>
</evidence>
<dbReference type="Proteomes" id="UP000049127">
    <property type="component" value="Unassembled WGS sequence"/>
</dbReference>
<dbReference type="InterPro" id="IPR037135">
    <property type="entry name" value="DUF1653-like_dom_sf"/>
</dbReference>
<evidence type="ECO:0000259" key="1">
    <source>
        <dbReference type="Pfam" id="PF07866"/>
    </source>
</evidence>
<reference evidence="2 3" key="1">
    <citation type="submission" date="2015-01" db="EMBL/GenBank/DDBJ databases">
        <authorList>
            <person name="Aslett A.Martin."/>
            <person name="De Silva Nishadi"/>
        </authorList>
    </citation>
    <scope>NUCLEOTIDE SEQUENCE [LARGE SCALE GENOMIC DNA]</scope>
    <source>
        <strain evidence="2 3">R28058</strain>
    </source>
</reference>
<evidence type="ECO:0000313" key="3">
    <source>
        <dbReference type="Proteomes" id="UP000049127"/>
    </source>
</evidence>
<dbReference type="Gene3D" id="2.30.30.320">
    <property type="entry name" value="DUF1653-like domain"/>
    <property type="match status" value="1"/>
</dbReference>
<dbReference type="RefSeq" id="WP_206542043.1">
    <property type="nucleotide sequence ID" value="NZ_CDNI01000014.1"/>
</dbReference>
<organism evidence="2 3">
    <name type="scientific">Paraclostridium sordellii</name>
    <name type="common">Clostridium sordellii</name>
    <dbReference type="NCBI Taxonomy" id="1505"/>
    <lineage>
        <taxon>Bacteria</taxon>
        <taxon>Bacillati</taxon>
        <taxon>Bacillota</taxon>
        <taxon>Clostridia</taxon>
        <taxon>Peptostreptococcales</taxon>
        <taxon>Peptostreptococcaceae</taxon>
        <taxon>Paraclostridium</taxon>
    </lineage>
</organism>
<dbReference type="InterPro" id="IPR023387">
    <property type="entry name" value="DUF1653-like_dom"/>
</dbReference>
<dbReference type="AlphaFoldDB" id="A0A0C7G939"/>
<accession>A0A0C7G939</accession>
<proteinExistence type="predicted"/>
<dbReference type="Pfam" id="PF07866">
    <property type="entry name" value="DUF1653"/>
    <property type="match status" value="1"/>
</dbReference>
<name>A0A0C7G939_PARSO</name>
<gene>
    <name evidence="2" type="ORF">R28058_01291</name>
</gene>
<dbReference type="EMBL" id="CEKZ01000003">
    <property type="protein sequence ID" value="CEQ02396.1"/>
    <property type="molecule type" value="Genomic_DNA"/>
</dbReference>
<feature type="domain" description="DUF1653" evidence="1">
    <location>
        <begin position="10"/>
        <end position="74"/>
    </location>
</feature>
<sequence>MSNEIQIQRPYRHFKGNLYYVHSIVKHSETGEELVSYQMLYPPYDMYVRPLSMFKEKVEEGREDNTTNQIYRFELYTGK</sequence>
<protein>
    <recommendedName>
        <fullName evidence="1">DUF1653 domain-containing protein</fullName>
    </recommendedName>
</protein>